<evidence type="ECO:0000256" key="3">
    <source>
        <dbReference type="ARBA" id="ARBA00036561"/>
    </source>
</evidence>
<evidence type="ECO:0000256" key="1">
    <source>
        <dbReference type="ARBA" id="ARBA00022679"/>
    </source>
</evidence>
<evidence type="ECO:0000256" key="8">
    <source>
        <dbReference type="ARBA" id="ARBA00042928"/>
    </source>
</evidence>
<comment type="catalytic activity">
    <reaction evidence="3">
        <text>a 2-arylethylamine + acetyl-CoA = an N-acetyl-2-arylethylamine + CoA + H(+)</text>
        <dbReference type="Rhea" id="RHEA:20497"/>
        <dbReference type="ChEBI" id="CHEBI:15378"/>
        <dbReference type="ChEBI" id="CHEBI:55469"/>
        <dbReference type="ChEBI" id="CHEBI:57287"/>
        <dbReference type="ChEBI" id="CHEBI:57288"/>
        <dbReference type="ChEBI" id="CHEBI:77827"/>
        <dbReference type="EC" id="2.3.1.87"/>
    </reaction>
</comment>
<comment type="pathway">
    <text evidence="4">Aromatic compound metabolism; melatonin biosynthesis; melatonin from serotonin: step 1/2.</text>
</comment>
<accession>R7VI42</accession>
<dbReference type="EMBL" id="KB292015">
    <property type="protein sequence ID" value="ELU18274.1"/>
    <property type="molecule type" value="Genomic_DNA"/>
</dbReference>
<dbReference type="InterPro" id="IPR000182">
    <property type="entry name" value="GNAT_dom"/>
</dbReference>
<comment type="similarity">
    <text evidence="5">Belongs to the acetyltransferase family. AANAT subfamily.</text>
</comment>
<dbReference type="PANTHER" id="PTHR10908:SF0">
    <property type="entry name" value="SEROTONIN N-ACETYLTRANSFERASE"/>
    <property type="match status" value="1"/>
</dbReference>
<dbReference type="CDD" id="cd04301">
    <property type="entry name" value="NAT_SF"/>
    <property type="match status" value="1"/>
</dbReference>
<organism evidence="11">
    <name type="scientific">Capitella teleta</name>
    <name type="common">Polychaete worm</name>
    <dbReference type="NCBI Taxonomy" id="283909"/>
    <lineage>
        <taxon>Eukaryota</taxon>
        <taxon>Metazoa</taxon>
        <taxon>Spiralia</taxon>
        <taxon>Lophotrochozoa</taxon>
        <taxon>Annelida</taxon>
        <taxon>Polychaeta</taxon>
        <taxon>Sedentaria</taxon>
        <taxon>Scolecida</taxon>
        <taxon>Capitellidae</taxon>
        <taxon>Capitella</taxon>
    </lineage>
</organism>
<evidence type="ECO:0000256" key="6">
    <source>
        <dbReference type="ARBA" id="ARBA00039114"/>
    </source>
</evidence>
<dbReference type="Gene3D" id="3.40.630.30">
    <property type="match status" value="1"/>
</dbReference>
<keyword evidence="13" id="KW-1185">Reference proteome</keyword>
<keyword evidence="2" id="KW-0012">Acyltransferase</keyword>
<dbReference type="Pfam" id="PF00583">
    <property type="entry name" value="Acetyltransf_1"/>
    <property type="match status" value="1"/>
</dbReference>
<evidence type="ECO:0000256" key="5">
    <source>
        <dbReference type="ARBA" id="ARBA00038182"/>
    </source>
</evidence>
<evidence type="ECO:0000313" key="11">
    <source>
        <dbReference type="EMBL" id="ELU18274.1"/>
    </source>
</evidence>
<dbReference type="PROSITE" id="PS51186">
    <property type="entry name" value="GNAT"/>
    <property type="match status" value="1"/>
</dbReference>
<dbReference type="EC" id="2.3.1.87" evidence="6"/>
<gene>
    <name evidence="11" type="ORF">CAPTEDRAFT_185754</name>
</gene>
<keyword evidence="1" id="KW-0808">Transferase</keyword>
<dbReference type="OrthoDB" id="30840at2759"/>
<dbReference type="PANTHER" id="PTHR10908">
    <property type="entry name" value="SEROTONIN N-ACETYLTRANSFERASE"/>
    <property type="match status" value="1"/>
</dbReference>
<sequence>MGSEILRGEIRLLKSEDIDQAFNIESEGYPSDEGASHDALVFRQSEAPELFLGYFEGYQLKGFICGTRYPGPHLQEESMSNHCRHADCVCIHSVCVEKRSQSKGIAKRLLNAYIERAKSLEPHVSKILLICKAQLIPLYTRVGFEFVKKSSIIHGHDCWYDMELRLSR</sequence>
<dbReference type="GO" id="GO:0005737">
    <property type="term" value="C:cytoplasm"/>
    <property type="evidence" value="ECO:0007669"/>
    <property type="project" value="TreeGrafter"/>
</dbReference>
<dbReference type="Proteomes" id="UP000014760">
    <property type="component" value="Unassembled WGS sequence"/>
</dbReference>
<dbReference type="EnsemblMetazoa" id="CapteT185754">
    <property type="protein sequence ID" value="CapteP185754"/>
    <property type="gene ID" value="CapteG185754"/>
</dbReference>
<name>R7VI42_CAPTE</name>
<dbReference type="SUPFAM" id="SSF55729">
    <property type="entry name" value="Acyl-CoA N-acyltransferases (Nat)"/>
    <property type="match status" value="1"/>
</dbReference>
<proteinExistence type="inferred from homology"/>
<evidence type="ECO:0000313" key="12">
    <source>
        <dbReference type="EnsemblMetazoa" id="CapteP185754"/>
    </source>
</evidence>
<evidence type="ECO:0000256" key="2">
    <source>
        <dbReference type="ARBA" id="ARBA00023315"/>
    </source>
</evidence>
<dbReference type="InterPro" id="IPR016181">
    <property type="entry name" value="Acyl_CoA_acyltransferase"/>
</dbReference>
<reference evidence="11 13" key="2">
    <citation type="journal article" date="2013" name="Nature">
        <title>Insights into bilaterian evolution from three spiralian genomes.</title>
        <authorList>
            <person name="Simakov O."/>
            <person name="Marletaz F."/>
            <person name="Cho S.J."/>
            <person name="Edsinger-Gonzales E."/>
            <person name="Havlak P."/>
            <person name="Hellsten U."/>
            <person name="Kuo D.H."/>
            <person name="Larsson T."/>
            <person name="Lv J."/>
            <person name="Arendt D."/>
            <person name="Savage R."/>
            <person name="Osoegawa K."/>
            <person name="de Jong P."/>
            <person name="Grimwood J."/>
            <person name="Chapman J.A."/>
            <person name="Shapiro H."/>
            <person name="Aerts A."/>
            <person name="Otillar R.P."/>
            <person name="Terry A.Y."/>
            <person name="Boore J.L."/>
            <person name="Grigoriev I.V."/>
            <person name="Lindberg D.R."/>
            <person name="Seaver E.C."/>
            <person name="Weisblat D.A."/>
            <person name="Putnam N.H."/>
            <person name="Rokhsar D.S."/>
        </authorList>
    </citation>
    <scope>NUCLEOTIDE SEQUENCE</scope>
    <source>
        <strain evidence="11 13">I ESC-2004</strain>
    </source>
</reference>
<dbReference type="STRING" id="283909.R7VI42"/>
<dbReference type="GO" id="GO:0030187">
    <property type="term" value="P:melatonin biosynthetic process"/>
    <property type="evidence" value="ECO:0007669"/>
    <property type="project" value="UniProtKB-KW"/>
</dbReference>
<evidence type="ECO:0000313" key="13">
    <source>
        <dbReference type="Proteomes" id="UP000014760"/>
    </source>
</evidence>
<dbReference type="GO" id="GO:0004059">
    <property type="term" value="F:aralkylamine N-acetyltransferase activity"/>
    <property type="evidence" value="ECO:0007669"/>
    <property type="project" value="UniProtKB-EC"/>
</dbReference>
<dbReference type="InterPro" id="IPR051635">
    <property type="entry name" value="SNAT-like"/>
</dbReference>
<keyword evidence="9" id="KW-0471">Melatonin biosynthesis</keyword>
<reference evidence="12" key="3">
    <citation type="submission" date="2015-06" db="UniProtKB">
        <authorList>
            <consortium name="EnsemblMetazoa"/>
        </authorList>
    </citation>
    <scope>IDENTIFICATION</scope>
</reference>
<evidence type="ECO:0000256" key="7">
    <source>
        <dbReference type="ARBA" id="ARBA00039398"/>
    </source>
</evidence>
<evidence type="ECO:0000259" key="10">
    <source>
        <dbReference type="PROSITE" id="PS51186"/>
    </source>
</evidence>
<protein>
    <recommendedName>
        <fullName evidence="7">Serotonin N-acetyltransferase</fullName>
        <ecNumber evidence="6">2.3.1.87</ecNumber>
    </recommendedName>
    <alternativeName>
        <fullName evidence="8">Aralkylamine N-acetyltransferase</fullName>
    </alternativeName>
</protein>
<dbReference type="AlphaFoldDB" id="R7VI42"/>
<dbReference type="OMA" id="IHLMCKE"/>
<evidence type="ECO:0000256" key="9">
    <source>
        <dbReference type="ARBA" id="ARBA00043260"/>
    </source>
</evidence>
<dbReference type="HOGENOM" id="CLU_061829_2_1_1"/>
<reference evidence="13" key="1">
    <citation type="submission" date="2012-12" db="EMBL/GenBank/DDBJ databases">
        <authorList>
            <person name="Hellsten U."/>
            <person name="Grimwood J."/>
            <person name="Chapman J.A."/>
            <person name="Shapiro H."/>
            <person name="Aerts A."/>
            <person name="Otillar R.P."/>
            <person name="Terry A.Y."/>
            <person name="Boore J.L."/>
            <person name="Simakov O."/>
            <person name="Marletaz F."/>
            <person name="Cho S.-J."/>
            <person name="Edsinger-Gonzales E."/>
            <person name="Havlak P."/>
            <person name="Kuo D.-H."/>
            <person name="Larsson T."/>
            <person name="Lv J."/>
            <person name="Arendt D."/>
            <person name="Savage R."/>
            <person name="Osoegawa K."/>
            <person name="de Jong P."/>
            <person name="Lindberg D.R."/>
            <person name="Seaver E.C."/>
            <person name="Weisblat D.A."/>
            <person name="Putnam N.H."/>
            <person name="Grigoriev I.V."/>
            <person name="Rokhsar D.S."/>
        </authorList>
    </citation>
    <scope>NUCLEOTIDE SEQUENCE</scope>
    <source>
        <strain evidence="13">I ESC-2004</strain>
    </source>
</reference>
<feature type="domain" description="N-acetyltransferase" evidence="10">
    <location>
        <begin position="8"/>
        <end position="167"/>
    </location>
</feature>
<evidence type="ECO:0000256" key="4">
    <source>
        <dbReference type="ARBA" id="ARBA00037926"/>
    </source>
</evidence>
<dbReference type="EMBL" id="AMQN01003835">
    <property type="status" value="NOT_ANNOTATED_CDS"/>
    <property type="molecule type" value="Genomic_DNA"/>
</dbReference>